<evidence type="ECO:0000313" key="3">
    <source>
        <dbReference type="Proteomes" id="UP000054302"/>
    </source>
</evidence>
<gene>
    <name evidence="2" type="ORF">PV10_05267</name>
</gene>
<dbReference type="Proteomes" id="UP000054302">
    <property type="component" value="Unassembled WGS sequence"/>
</dbReference>
<evidence type="ECO:0000256" key="1">
    <source>
        <dbReference type="SAM" id="MobiDB-lite"/>
    </source>
</evidence>
<feature type="compositionally biased region" description="Basic and acidic residues" evidence="1">
    <location>
        <begin position="560"/>
        <end position="572"/>
    </location>
</feature>
<dbReference type="OrthoDB" id="3549294at2759"/>
<reference evidence="2 3" key="1">
    <citation type="submission" date="2015-01" db="EMBL/GenBank/DDBJ databases">
        <title>The Genome Sequence of Exophiala mesophila CBS40295.</title>
        <authorList>
            <consortium name="The Broad Institute Genomics Platform"/>
            <person name="Cuomo C."/>
            <person name="de Hoog S."/>
            <person name="Gorbushina A."/>
            <person name="Stielow B."/>
            <person name="Teixiera M."/>
            <person name="Abouelleil A."/>
            <person name="Chapman S.B."/>
            <person name="Priest M."/>
            <person name="Young S.K."/>
            <person name="Wortman J."/>
            <person name="Nusbaum C."/>
            <person name="Birren B."/>
        </authorList>
    </citation>
    <scope>NUCLEOTIDE SEQUENCE [LARGE SCALE GENOMIC DNA]</scope>
    <source>
        <strain evidence="2 3">CBS 40295</strain>
    </source>
</reference>
<name>A0A0D2A539_EXOME</name>
<organism evidence="2 3">
    <name type="scientific">Exophiala mesophila</name>
    <name type="common">Black yeast-like fungus</name>
    <dbReference type="NCBI Taxonomy" id="212818"/>
    <lineage>
        <taxon>Eukaryota</taxon>
        <taxon>Fungi</taxon>
        <taxon>Dikarya</taxon>
        <taxon>Ascomycota</taxon>
        <taxon>Pezizomycotina</taxon>
        <taxon>Eurotiomycetes</taxon>
        <taxon>Chaetothyriomycetidae</taxon>
        <taxon>Chaetothyriales</taxon>
        <taxon>Herpotrichiellaceae</taxon>
        <taxon>Exophiala</taxon>
    </lineage>
</organism>
<proteinExistence type="predicted"/>
<dbReference type="HOGENOM" id="CLU_013935_1_0_1"/>
<dbReference type="RefSeq" id="XP_016225687.1">
    <property type="nucleotide sequence ID" value="XM_016369899.1"/>
</dbReference>
<sequence>MGAEPDDPYPGDRVCPTRAEFYAVATDSYNFWTVPTTESQDFDIERYLSDLLTGVPPFFFNSKQRLSWVDGEWLHLKCKSEWGTTKASACNVKVRGLTHYARLGLSTPISYDHEEGTLNSTLSLGLGASPNMACLIRAWCYILSCRWVERLAIAGQHAQLLQPTRPSLSNFWETTLAGDWHAVVNRGGSTYHAPWSWSKNASASHVDLPEWPPNSVLALEALENFCATESMHREATLALCVVILLSQYPDKIVKLPKYSLPTAKSGRGLSRHKRFDLLVDKAITLSCAEEGIESILCSPFLVPGVPCTLAGAHLLGARQALSEGGKMKSLEDFMIQKRPTIAPLWLAAIWCGQAEHILNNAVLGYSSVNLPASTWTGIPQSFIQYDYISRGPQGTIPRANEYRVTYLVNQLAFQPKTPYPPFEYTKKNNLSLEVSTHLCHDHYLQSYKMFWVVEEEEDEDILAQSLQLPRRSASLQAAKDLPLGNPCLFRSEFLDDGDYASENATRNIVNWHKETEEGGIWLDMGNEHETRKVHMHPWIHRESSEYESDASDASGPGAREVFDRDKVQKWLEDVSADPCEDRNMPATAKRKRDEEAEPYQPPSSEPPNEEIQNHYGSVIQQIVLSENGSQTILARRDKHIHS</sequence>
<feature type="region of interest" description="Disordered" evidence="1">
    <location>
        <begin position="543"/>
        <end position="617"/>
    </location>
</feature>
<dbReference type="EMBL" id="KN847522">
    <property type="protein sequence ID" value="KIV94113.1"/>
    <property type="molecule type" value="Genomic_DNA"/>
</dbReference>
<accession>A0A0D2A539</accession>
<dbReference type="GeneID" id="27323112"/>
<dbReference type="AlphaFoldDB" id="A0A0D2A539"/>
<evidence type="ECO:0000313" key="2">
    <source>
        <dbReference type="EMBL" id="KIV94113.1"/>
    </source>
</evidence>
<dbReference type="OMA" id="IEDSFWH"/>
<protein>
    <submittedName>
        <fullName evidence="2">Uncharacterized protein</fullName>
    </submittedName>
</protein>
<keyword evidence="3" id="KW-1185">Reference proteome</keyword>
<dbReference type="VEuPathDB" id="FungiDB:PV10_05267"/>